<dbReference type="EMBL" id="MT142447">
    <property type="protein sequence ID" value="QJA81087.1"/>
    <property type="molecule type" value="Genomic_DNA"/>
</dbReference>
<evidence type="ECO:0000313" key="2">
    <source>
        <dbReference type="EMBL" id="QJA81087.1"/>
    </source>
</evidence>
<organism evidence="1">
    <name type="scientific">viral metagenome</name>
    <dbReference type="NCBI Taxonomy" id="1070528"/>
    <lineage>
        <taxon>unclassified sequences</taxon>
        <taxon>metagenomes</taxon>
        <taxon>organismal metagenomes</taxon>
    </lineage>
</organism>
<proteinExistence type="predicted"/>
<dbReference type="AlphaFoldDB" id="A0A6H1ZVL6"/>
<dbReference type="Gene3D" id="3.90.1720.10">
    <property type="entry name" value="endopeptidase domain like (from Nostoc punctiforme)"/>
    <property type="match status" value="1"/>
</dbReference>
<name>A0A6H1ZVL6_9ZZZZ</name>
<gene>
    <name evidence="2" type="ORF">MM415A00587_0005</name>
    <name evidence="1" type="ORF">TM448A02407_0009</name>
</gene>
<evidence type="ECO:0000313" key="1">
    <source>
        <dbReference type="EMBL" id="QJA51973.1"/>
    </source>
</evidence>
<reference evidence="1" key="1">
    <citation type="submission" date="2020-03" db="EMBL/GenBank/DDBJ databases">
        <title>The deep terrestrial virosphere.</title>
        <authorList>
            <person name="Holmfeldt K."/>
            <person name="Nilsson E."/>
            <person name="Simone D."/>
            <person name="Lopez-Fernandez M."/>
            <person name="Wu X."/>
            <person name="de Brujin I."/>
            <person name="Lundin D."/>
            <person name="Andersson A."/>
            <person name="Bertilsson S."/>
            <person name="Dopson M."/>
        </authorList>
    </citation>
    <scope>NUCLEOTIDE SEQUENCE</scope>
    <source>
        <strain evidence="2">MM415A00587</strain>
        <strain evidence="1">TM448A02407</strain>
    </source>
</reference>
<accession>A0A6H1ZVL6</accession>
<protein>
    <submittedName>
        <fullName evidence="1">Uncharacterized protein</fullName>
    </submittedName>
</protein>
<sequence length="153" mass="17112">MSARLALYKGNGQLGNAAIRWWTASIYSHCELVVDGWCYSSSVMDKGVRRKRVGPGADEISLGGDHWDLIELPWADGAAIVRYFEATDSDVYGWPSLIASQVFNRNRPTEHAAFCSEWCMRALALPNPSIYNPETAGVQCRWLTDSWARRQAA</sequence>
<dbReference type="EMBL" id="MT144302">
    <property type="protein sequence ID" value="QJA51973.1"/>
    <property type="molecule type" value="Genomic_DNA"/>
</dbReference>